<dbReference type="OrthoDB" id="4353051at2759"/>
<evidence type="ECO:0000313" key="2">
    <source>
        <dbReference type="EMBL" id="KGO69490.1"/>
    </source>
</evidence>
<proteinExistence type="predicted"/>
<evidence type="ECO:0000313" key="3">
    <source>
        <dbReference type="Proteomes" id="UP000030104"/>
    </source>
</evidence>
<reference evidence="2 3" key="1">
    <citation type="journal article" date="2015" name="Mol. Plant Microbe Interact.">
        <title>Genome, transcriptome, and functional analyses of Penicillium expansum provide new insights into secondary metabolism and pathogenicity.</title>
        <authorList>
            <person name="Ballester A.R."/>
            <person name="Marcet-Houben M."/>
            <person name="Levin E."/>
            <person name="Sela N."/>
            <person name="Selma-Lazaro C."/>
            <person name="Carmona L."/>
            <person name="Wisniewski M."/>
            <person name="Droby S."/>
            <person name="Gonzalez-Candelas L."/>
            <person name="Gabaldon T."/>
        </authorList>
    </citation>
    <scope>NUCLEOTIDE SEQUENCE [LARGE SCALE GENOMIC DNA]</scope>
    <source>
        <strain evidence="2 3">PHI-1</strain>
    </source>
</reference>
<protein>
    <submittedName>
        <fullName evidence="2">Uncharacterized protein</fullName>
    </submittedName>
</protein>
<keyword evidence="3" id="KW-1185">Reference proteome</keyword>
<feature type="chain" id="PRO_5001989690" evidence="1">
    <location>
        <begin position="20"/>
        <end position="136"/>
    </location>
</feature>
<gene>
    <name evidence="2" type="ORF">PITC_014450</name>
</gene>
<dbReference type="EMBL" id="JQGA01001138">
    <property type="protein sequence ID" value="KGO69490.1"/>
    <property type="molecule type" value="Genomic_DNA"/>
</dbReference>
<accession>A0A0A2KYR5</accession>
<dbReference type="OMA" id="WNNDGCS"/>
<keyword evidence="1" id="KW-0732">Signal</keyword>
<dbReference type="AlphaFoldDB" id="A0A0A2KYR5"/>
<feature type="signal peptide" evidence="1">
    <location>
        <begin position="1"/>
        <end position="19"/>
    </location>
</feature>
<dbReference type="PhylomeDB" id="A0A0A2KYR5"/>
<organism evidence="2 3">
    <name type="scientific">Penicillium italicum</name>
    <name type="common">Blue mold</name>
    <dbReference type="NCBI Taxonomy" id="40296"/>
    <lineage>
        <taxon>Eukaryota</taxon>
        <taxon>Fungi</taxon>
        <taxon>Dikarya</taxon>
        <taxon>Ascomycota</taxon>
        <taxon>Pezizomycotina</taxon>
        <taxon>Eurotiomycetes</taxon>
        <taxon>Eurotiomycetidae</taxon>
        <taxon>Eurotiales</taxon>
        <taxon>Aspergillaceae</taxon>
        <taxon>Penicillium</taxon>
    </lineage>
</organism>
<dbReference type="HOGENOM" id="CLU_1865823_0_0_1"/>
<sequence>MHFSKTLATAATFAMTVYAGLPVASVSFQSWEKCDVGYPAFGEPKFSADVGVTPATCEKAPVNRDWSIDNYSFRAHLVTKDTVFCQGVIIWNNDGCSGEPVHFLPFHHSPFAGGQCLPDILDPGFVSFKLACAGFP</sequence>
<comment type="caution">
    <text evidence="2">The sequence shown here is derived from an EMBL/GenBank/DDBJ whole genome shotgun (WGS) entry which is preliminary data.</text>
</comment>
<evidence type="ECO:0000256" key="1">
    <source>
        <dbReference type="SAM" id="SignalP"/>
    </source>
</evidence>
<dbReference type="Proteomes" id="UP000030104">
    <property type="component" value="Unassembled WGS sequence"/>
</dbReference>
<name>A0A0A2KYR5_PENIT</name>